<dbReference type="HOGENOM" id="CLU_009123_10_0_1"/>
<dbReference type="InterPro" id="IPR017441">
    <property type="entry name" value="Protein_kinase_ATP_BS"/>
</dbReference>
<dbReference type="GO" id="GO:0008270">
    <property type="term" value="F:zinc ion binding"/>
    <property type="evidence" value="ECO:0007669"/>
    <property type="project" value="UniProtKB-KW"/>
</dbReference>
<dbReference type="InParanoid" id="Q2GN46"/>
<dbReference type="Gene3D" id="3.30.200.20">
    <property type="entry name" value="Phosphorylase Kinase, domain 1"/>
    <property type="match status" value="1"/>
</dbReference>
<dbReference type="Gene3D" id="1.10.510.10">
    <property type="entry name" value="Transferase(Phosphotransferase) domain 1"/>
    <property type="match status" value="1"/>
</dbReference>
<dbReference type="PANTHER" id="PTHR46481">
    <property type="entry name" value="ZINC FINGER BED DOMAIN-CONTAINING PROTEIN 4"/>
    <property type="match status" value="1"/>
</dbReference>
<evidence type="ECO:0000256" key="1">
    <source>
        <dbReference type="ARBA" id="ARBA00004123"/>
    </source>
</evidence>
<name>Q2GN46_CHAGB</name>
<feature type="binding site" evidence="6">
    <location>
        <position position="797"/>
    </location>
    <ligand>
        <name>ATP</name>
        <dbReference type="ChEBI" id="CHEBI:30616"/>
    </ligand>
</feature>
<dbReference type="eggNOG" id="KOG1290">
    <property type="taxonomic scope" value="Eukaryota"/>
</dbReference>
<accession>Q2GN46</accession>
<dbReference type="OrthoDB" id="6619648at2759"/>
<dbReference type="GO" id="GO:0046983">
    <property type="term" value="F:protein dimerization activity"/>
    <property type="evidence" value="ECO:0007669"/>
    <property type="project" value="InterPro"/>
</dbReference>
<dbReference type="OMA" id="ATCSREY"/>
<comment type="subcellular location">
    <subcellularLocation>
        <location evidence="1">Nucleus</location>
    </subcellularLocation>
</comment>
<dbReference type="Pfam" id="PF05699">
    <property type="entry name" value="Dimer_Tnp_hAT"/>
    <property type="match status" value="1"/>
</dbReference>
<evidence type="ECO:0000256" key="6">
    <source>
        <dbReference type="PROSITE-ProRule" id="PRU10141"/>
    </source>
</evidence>
<dbReference type="SUPFAM" id="SSF53098">
    <property type="entry name" value="Ribonuclease H-like"/>
    <property type="match status" value="1"/>
</dbReference>
<gene>
    <name evidence="9" type="ORF">CHGG_10608</name>
</gene>
<dbReference type="GO" id="GO:0005634">
    <property type="term" value="C:nucleus"/>
    <property type="evidence" value="ECO:0007669"/>
    <property type="project" value="UniProtKB-SubCell"/>
</dbReference>
<keyword evidence="6" id="KW-0547">Nucleotide-binding</keyword>
<dbReference type="SUPFAM" id="SSF56112">
    <property type="entry name" value="Protein kinase-like (PK-like)"/>
    <property type="match status" value="1"/>
</dbReference>
<protein>
    <recommendedName>
        <fullName evidence="8">Protein kinase domain-containing protein</fullName>
    </recommendedName>
</protein>
<dbReference type="InterPro" id="IPR000719">
    <property type="entry name" value="Prot_kinase_dom"/>
</dbReference>
<dbReference type="EMBL" id="CH408035">
    <property type="protein sequence ID" value="EAQ84204.1"/>
    <property type="molecule type" value="Genomic_DNA"/>
</dbReference>
<keyword evidence="10" id="KW-1185">Reference proteome</keyword>
<evidence type="ECO:0000313" key="9">
    <source>
        <dbReference type="EMBL" id="EAQ84204.1"/>
    </source>
</evidence>
<dbReference type="InterPro" id="IPR012337">
    <property type="entry name" value="RNaseH-like_sf"/>
</dbReference>
<dbReference type="VEuPathDB" id="FungiDB:CHGG_10608"/>
<evidence type="ECO:0000256" key="3">
    <source>
        <dbReference type="ARBA" id="ARBA00022771"/>
    </source>
</evidence>
<keyword evidence="6" id="KW-0067">ATP-binding</keyword>
<dbReference type="GeneID" id="4396525"/>
<dbReference type="Proteomes" id="UP000001056">
    <property type="component" value="Unassembled WGS sequence"/>
</dbReference>
<proteinExistence type="predicted"/>
<feature type="domain" description="Protein kinase" evidence="8">
    <location>
        <begin position="768"/>
        <end position="979"/>
    </location>
</feature>
<dbReference type="InterPro" id="IPR052035">
    <property type="entry name" value="ZnF_BED_domain_contain"/>
</dbReference>
<dbReference type="GO" id="GO:0004672">
    <property type="term" value="F:protein kinase activity"/>
    <property type="evidence" value="ECO:0007669"/>
    <property type="project" value="InterPro"/>
</dbReference>
<dbReference type="SMART" id="SM00220">
    <property type="entry name" value="S_TKc"/>
    <property type="match status" value="1"/>
</dbReference>
<evidence type="ECO:0000259" key="8">
    <source>
        <dbReference type="PROSITE" id="PS50011"/>
    </source>
</evidence>
<dbReference type="InterPro" id="IPR008906">
    <property type="entry name" value="HATC_C_dom"/>
</dbReference>
<dbReference type="GO" id="GO:0005524">
    <property type="term" value="F:ATP binding"/>
    <property type="evidence" value="ECO:0007669"/>
    <property type="project" value="UniProtKB-UniRule"/>
</dbReference>
<organism evidence="9 10">
    <name type="scientific">Chaetomium globosum (strain ATCC 6205 / CBS 148.51 / DSM 1962 / NBRC 6347 / NRRL 1970)</name>
    <name type="common">Soil fungus</name>
    <dbReference type="NCBI Taxonomy" id="306901"/>
    <lineage>
        <taxon>Eukaryota</taxon>
        <taxon>Fungi</taxon>
        <taxon>Dikarya</taxon>
        <taxon>Ascomycota</taxon>
        <taxon>Pezizomycotina</taxon>
        <taxon>Sordariomycetes</taxon>
        <taxon>Sordariomycetidae</taxon>
        <taxon>Sordariales</taxon>
        <taxon>Chaetomiaceae</taxon>
        <taxon>Chaetomium</taxon>
    </lineage>
</organism>
<dbReference type="eggNOG" id="KOG1121">
    <property type="taxonomic scope" value="Eukaryota"/>
</dbReference>
<reference evidence="10" key="1">
    <citation type="journal article" date="2015" name="Genome Announc.">
        <title>Draft genome sequence of the cellulolytic fungus Chaetomium globosum.</title>
        <authorList>
            <person name="Cuomo C.A."/>
            <person name="Untereiner W.A."/>
            <person name="Ma L.-J."/>
            <person name="Grabherr M."/>
            <person name="Birren B.W."/>
        </authorList>
    </citation>
    <scope>NUCLEOTIDE SEQUENCE [LARGE SCALE GENOMIC DNA]</scope>
    <source>
        <strain evidence="10">ATCC 6205 / CBS 148.51 / DSM 1962 / NBRC 6347 / NRRL 1970</strain>
    </source>
</reference>
<dbReference type="PANTHER" id="PTHR46481:SF10">
    <property type="entry name" value="ZINC FINGER BED DOMAIN-CONTAINING PROTEIN 39"/>
    <property type="match status" value="1"/>
</dbReference>
<evidence type="ECO:0000313" key="10">
    <source>
        <dbReference type="Proteomes" id="UP000001056"/>
    </source>
</evidence>
<dbReference type="PROSITE" id="PS50011">
    <property type="entry name" value="PROTEIN_KINASE_DOM"/>
    <property type="match status" value="1"/>
</dbReference>
<keyword evidence="3" id="KW-0863">Zinc-finger</keyword>
<keyword evidence="5" id="KW-0539">Nucleus</keyword>
<evidence type="ECO:0000256" key="5">
    <source>
        <dbReference type="ARBA" id="ARBA00023242"/>
    </source>
</evidence>
<evidence type="ECO:0000256" key="4">
    <source>
        <dbReference type="ARBA" id="ARBA00022833"/>
    </source>
</evidence>
<keyword evidence="2" id="KW-0479">Metal-binding</keyword>
<evidence type="ECO:0000256" key="7">
    <source>
        <dbReference type="SAM" id="MobiDB-lite"/>
    </source>
</evidence>
<dbReference type="RefSeq" id="XP_001228535.1">
    <property type="nucleotide sequence ID" value="XM_001228534.1"/>
</dbReference>
<keyword evidence="4" id="KW-0862">Zinc</keyword>
<dbReference type="InterPro" id="IPR011009">
    <property type="entry name" value="Kinase-like_dom_sf"/>
</dbReference>
<dbReference type="PROSITE" id="PS00107">
    <property type="entry name" value="PROTEIN_KINASE_ATP"/>
    <property type="match status" value="1"/>
</dbReference>
<feature type="region of interest" description="Disordered" evidence="7">
    <location>
        <begin position="92"/>
        <end position="115"/>
    </location>
</feature>
<sequence>MATEASAAVAAVPTRTEEDLAFLFKRFPGYLFTERKGPAWSWVWKFGYDISRDGKDRVWVCLRCIQQRNRKPAAYNPRNLVNVEIHLFNSHQLSDPTGKRPPPSAVKPQRESSNSRSIATFFNLNANNAEDQRMANHLISAFDRAEFQRRIVRWLISANLPFRTAEHPYLRDVFSYLNPSVDIQKANLSEKTVHALAVREVERHKDAVVKTLQESPGLVHLVFDGWTSRNRLSLYGVSAVFRDEEGTPHKIVLGLPEMSDRHTGENIAEAILDVIRNYGIEKKIGYFTVDNATNNDAALKIIGEKLGFQCMSNGGGKAPLEVNRSDLWTKKLISAQEQRIREASEGEKIKKHTPVGVVTDNATRWLSQYFMMERALQLQPFYETFLFEAKLHVDSQFRTTAGTLKKGAKEPLFLNEENKLTANDWEVISVLKEILLDFELVVKALQGDGQPREKKRSSCDEPISLVQGASWDLLDGYEFLLESLERAKARVEDLVDGEHVAINVNNAWMKLDKYYEKIGQSPLIYAATALHPRHRWGRFEAWREHHADWIEPAKLQVRELWRQQYRDLPVEQKEASEPPTKIPRLSSNRFAIFRTQERTPTNSAPTSPSPFPSPALVELDEFERWQLDNSDFDRYEEDPRAYWHKRRNTYPRLARMALDLHTVLPMSAEVERLFSVTGHMVTPLRNRLQANTISLCQILRSWSSSGNRPRVPSPVSGARRKGVAIDERTATCSREYTPIEDTESISKHKPGGYHPLQIGDRFGSQSQYRVVHKLGFGGHSTTWLAWDEFQGRHVVLKIAIASDTALSQEIHTLRRLRESKDVHPGNILFTLPSSFHSLSTKDVYATYREPIKEPVRRRDGVSQLPTIVPPYVVPPVWLGKRCEHITTADANIMITDFGEAWLPASSPRYSLNTPVLYRPPEAVFAESEGKPVSFAADIWSLGCTIYELFTPGTLFEGFFPDEDDMVAEMVSALGKPPRS</sequence>
<dbReference type="Pfam" id="PF00069">
    <property type="entry name" value="Pkinase"/>
    <property type="match status" value="1"/>
</dbReference>
<dbReference type="AlphaFoldDB" id="Q2GN46"/>
<evidence type="ECO:0000256" key="2">
    <source>
        <dbReference type="ARBA" id="ARBA00022723"/>
    </source>
</evidence>